<reference evidence="1 2" key="1">
    <citation type="submission" date="2016-10" db="EMBL/GenBank/DDBJ databases">
        <authorList>
            <person name="de Groot N.N."/>
        </authorList>
    </citation>
    <scope>NUCLEOTIDE SEQUENCE [LARGE SCALE GENOMIC DNA]</scope>
    <source>
        <strain evidence="1 2">GAS522</strain>
    </source>
</reference>
<dbReference type="GO" id="GO:0016301">
    <property type="term" value="F:kinase activity"/>
    <property type="evidence" value="ECO:0007669"/>
    <property type="project" value="UniProtKB-KW"/>
</dbReference>
<evidence type="ECO:0000313" key="1">
    <source>
        <dbReference type="EMBL" id="SEE08774.1"/>
    </source>
</evidence>
<dbReference type="AlphaFoldDB" id="A0A1M7FK64"/>
<keyword evidence="1" id="KW-0808">Transferase</keyword>
<dbReference type="SUPFAM" id="SSF52540">
    <property type="entry name" value="P-loop containing nucleoside triphosphate hydrolases"/>
    <property type="match status" value="1"/>
</dbReference>
<keyword evidence="1" id="KW-0418">Kinase</keyword>
<dbReference type="Proteomes" id="UP000183208">
    <property type="component" value="Unassembled WGS sequence"/>
</dbReference>
<protein>
    <submittedName>
        <fullName evidence="1">Thymidylate kinase</fullName>
    </submittedName>
</protein>
<dbReference type="InterPro" id="IPR027417">
    <property type="entry name" value="P-loop_NTPase"/>
</dbReference>
<evidence type="ECO:0000313" key="2">
    <source>
        <dbReference type="Proteomes" id="UP000183208"/>
    </source>
</evidence>
<organism evidence="1 2">
    <name type="scientific">Bradyrhizobium lablabi</name>
    <dbReference type="NCBI Taxonomy" id="722472"/>
    <lineage>
        <taxon>Bacteria</taxon>
        <taxon>Pseudomonadati</taxon>
        <taxon>Pseudomonadota</taxon>
        <taxon>Alphaproteobacteria</taxon>
        <taxon>Hyphomicrobiales</taxon>
        <taxon>Nitrobacteraceae</taxon>
        <taxon>Bradyrhizobium</taxon>
    </lineage>
</organism>
<dbReference type="Gene3D" id="3.40.50.300">
    <property type="entry name" value="P-loop containing nucleotide triphosphate hydrolases"/>
    <property type="match status" value="1"/>
</dbReference>
<proteinExistence type="predicted"/>
<sequence length="511" mass="56850">MMGNAAFERDPDTIVTLPRDNRILPLLLAVLDDFHRQAVTYCYWKSGCRLEAVLAGDADLDLLIARHDQHRAQAILLGRGFKLFPSVATRDHPAILSYLGYDEPSGRLTHLHLHFRLIVGERLHKNYRVPWETSVLARAIVHPTLQVKMLDPASEAVLLGVRACLELRRLDPVTLRGWRTALARFALDRKRLAETLDRGQLTSRASELLGDDLGAMLADDICGEGPFDESGRLRTAIRKHFAPYRTYNGLEARLRSTARAIHWAAGGLNKFYLHLPRPWSRRAPGGGCVVALIGIDGSGKSTVSAAIRAWLGSEIDVIPIYFGTGGGRPSLLLRPLKLMVPLLTPLLRTKPSGSSHGKVSKAPPGLLYSMLLMVWATVVAREKRTKLLAARRAASRGLVVITDRYPQNEIRGFNDGPLLTRLAWAPSRIRRWEASAYALAQRLPPDLVIKLIVKPETTARREPDMDPGVVEKRIEAIPRLAFSGAHVVSINAEQPLADVIRAVKREIWRML</sequence>
<name>A0A1M7FK64_9BRAD</name>
<dbReference type="EMBL" id="FNTI01000001">
    <property type="protein sequence ID" value="SEE08774.1"/>
    <property type="molecule type" value="Genomic_DNA"/>
</dbReference>
<dbReference type="RefSeq" id="WP_244525095.1">
    <property type="nucleotide sequence ID" value="NZ_FNTI01000001.1"/>
</dbReference>
<accession>A0A1M7FK64</accession>
<gene>
    <name evidence="1" type="ORF">SAMN05444171_6212</name>
</gene>